<evidence type="ECO:0000256" key="1">
    <source>
        <dbReference type="SAM" id="MobiDB-lite"/>
    </source>
</evidence>
<dbReference type="EMBL" id="ML119934">
    <property type="protein sequence ID" value="RPA71401.1"/>
    <property type="molecule type" value="Genomic_DNA"/>
</dbReference>
<feature type="compositionally biased region" description="Polar residues" evidence="1">
    <location>
        <begin position="39"/>
        <end position="48"/>
    </location>
</feature>
<accession>A0A3N4HG76</accession>
<sequence>MPSAHITSTSITVYTFDIENPRVYKRVQTRKMPPELGRSGSTRSNPPTETDHSLHPSRRPAVTKPEPNSQLFKAQKHIPGNNEYQQTLSEAQQVARKISDFLQQHRQPNKLTEHPMTPTRPISSAAASAPIPSPEDGDTIKPRRRKKRTRSRKSKAIAELEQGDIPGHHTTVGKVKDVAVTSHQGVVLQHFTQSVTGLLGVTILNWASELPF</sequence>
<proteinExistence type="predicted"/>
<dbReference type="Proteomes" id="UP000275078">
    <property type="component" value="Unassembled WGS sequence"/>
</dbReference>
<reference evidence="2 3" key="1">
    <citation type="journal article" date="2018" name="Nat. Ecol. Evol.">
        <title>Pezizomycetes genomes reveal the molecular basis of ectomycorrhizal truffle lifestyle.</title>
        <authorList>
            <person name="Murat C."/>
            <person name="Payen T."/>
            <person name="Noel B."/>
            <person name="Kuo A."/>
            <person name="Morin E."/>
            <person name="Chen J."/>
            <person name="Kohler A."/>
            <person name="Krizsan K."/>
            <person name="Balestrini R."/>
            <person name="Da Silva C."/>
            <person name="Montanini B."/>
            <person name="Hainaut M."/>
            <person name="Levati E."/>
            <person name="Barry K.W."/>
            <person name="Belfiori B."/>
            <person name="Cichocki N."/>
            <person name="Clum A."/>
            <person name="Dockter R.B."/>
            <person name="Fauchery L."/>
            <person name="Guy J."/>
            <person name="Iotti M."/>
            <person name="Le Tacon F."/>
            <person name="Lindquist E.A."/>
            <person name="Lipzen A."/>
            <person name="Malagnac F."/>
            <person name="Mello A."/>
            <person name="Molinier V."/>
            <person name="Miyauchi S."/>
            <person name="Poulain J."/>
            <person name="Riccioni C."/>
            <person name="Rubini A."/>
            <person name="Sitrit Y."/>
            <person name="Splivallo R."/>
            <person name="Traeger S."/>
            <person name="Wang M."/>
            <person name="Zifcakova L."/>
            <person name="Wipf D."/>
            <person name="Zambonelli A."/>
            <person name="Paolocci F."/>
            <person name="Nowrousian M."/>
            <person name="Ottonello S."/>
            <person name="Baldrian P."/>
            <person name="Spatafora J.W."/>
            <person name="Henrissat B."/>
            <person name="Nagy L.G."/>
            <person name="Aury J.M."/>
            <person name="Wincker P."/>
            <person name="Grigoriev I.V."/>
            <person name="Bonfante P."/>
            <person name="Martin F.M."/>
        </authorList>
    </citation>
    <scope>NUCLEOTIDE SEQUENCE [LARGE SCALE GENOMIC DNA]</scope>
    <source>
        <strain evidence="2 3">RN42</strain>
    </source>
</reference>
<organism evidence="2 3">
    <name type="scientific">Ascobolus immersus RN42</name>
    <dbReference type="NCBI Taxonomy" id="1160509"/>
    <lineage>
        <taxon>Eukaryota</taxon>
        <taxon>Fungi</taxon>
        <taxon>Dikarya</taxon>
        <taxon>Ascomycota</taxon>
        <taxon>Pezizomycotina</taxon>
        <taxon>Pezizomycetes</taxon>
        <taxon>Pezizales</taxon>
        <taxon>Ascobolaceae</taxon>
        <taxon>Ascobolus</taxon>
    </lineage>
</organism>
<feature type="compositionally biased region" description="Basic residues" evidence="1">
    <location>
        <begin position="142"/>
        <end position="155"/>
    </location>
</feature>
<feature type="region of interest" description="Disordered" evidence="1">
    <location>
        <begin position="25"/>
        <end position="68"/>
    </location>
</feature>
<protein>
    <submittedName>
        <fullName evidence="2">Uncharacterized protein</fullName>
    </submittedName>
</protein>
<feature type="region of interest" description="Disordered" evidence="1">
    <location>
        <begin position="107"/>
        <end position="159"/>
    </location>
</feature>
<feature type="compositionally biased region" description="Low complexity" evidence="1">
    <location>
        <begin position="121"/>
        <end position="130"/>
    </location>
</feature>
<dbReference type="AlphaFoldDB" id="A0A3N4HG76"/>
<keyword evidence="3" id="KW-1185">Reference proteome</keyword>
<evidence type="ECO:0000313" key="3">
    <source>
        <dbReference type="Proteomes" id="UP000275078"/>
    </source>
</evidence>
<gene>
    <name evidence="2" type="ORF">BJ508DRAFT_336078</name>
</gene>
<name>A0A3N4HG76_ASCIM</name>
<evidence type="ECO:0000313" key="2">
    <source>
        <dbReference type="EMBL" id="RPA71401.1"/>
    </source>
</evidence>